<dbReference type="AlphaFoldDB" id="A0A837RLD1"/>
<dbReference type="InterPro" id="IPR036412">
    <property type="entry name" value="HAD-like_sf"/>
</dbReference>
<evidence type="ECO:0000313" key="2">
    <source>
        <dbReference type="Proteomes" id="UP000050964"/>
    </source>
</evidence>
<accession>A0A837RLD1</accession>
<proteinExistence type="predicted"/>
<comment type="caution">
    <text evidence="1">The sequence shown here is derived from an EMBL/GenBank/DDBJ whole genome shotgun (WGS) entry which is preliminary data.</text>
</comment>
<dbReference type="GO" id="GO:0000287">
    <property type="term" value="F:magnesium ion binding"/>
    <property type="evidence" value="ECO:0007669"/>
    <property type="project" value="TreeGrafter"/>
</dbReference>
<dbReference type="NCBIfam" id="TIGR00099">
    <property type="entry name" value="Cof-subfamily"/>
    <property type="match status" value="1"/>
</dbReference>
<sequence length="261" mass="29197">MDLLQTNYRGTVFFDLDGTLLNNQSQVDDSVAQAVHKLKANNFLPVISTGRAPIEIDAATDATGIDTYITLNGAFVQSQGKVIYRNNIKPELIKSIIDLTKELGDTLYMHTPDRTFLSGKTPYLKEFFHKLRLDVPEIDPDFYKKDDIPMFVILTDGDKDRYEDKFPELQFYNTGYFSIDTVSQGVSKMSGIKHLLKDLNLENKPVYAFGDGTNDLPMIQMADYSIAMGNGIDSVKNAATYVSTENVDGGIVKGLKHFNLI</sequence>
<dbReference type="GO" id="GO:0005829">
    <property type="term" value="C:cytosol"/>
    <property type="evidence" value="ECO:0007669"/>
    <property type="project" value="TreeGrafter"/>
</dbReference>
<dbReference type="SFLD" id="SFLDS00003">
    <property type="entry name" value="Haloacid_Dehalogenase"/>
    <property type="match status" value="1"/>
</dbReference>
<reference evidence="1 2" key="1">
    <citation type="journal article" date="2015" name="Genome Announc.">
        <title>Expanding the biotechnology potential of lactobacilli through comparative genomics of 213 strains and associated genera.</title>
        <authorList>
            <person name="Sun Z."/>
            <person name="Harris H.M."/>
            <person name="McCann A."/>
            <person name="Guo C."/>
            <person name="Argimon S."/>
            <person name="Zhang W."/>
            <person name="Yang X."/>
            <person name="Jeffery I.B."/>
            <person name="Cooney J.C."/>
            <person name="Kagawa T.F."/>
            <person name="Liu W."/>
            <person name="Song Y."/>
            <person name="Salvetti E."/>
            <person name="Wrobel A."/>
            <person name="Rasinkangas P."/>
            <person name="Parkhill J."/>
            <person name="Rea M.C."/>
            <person name="O'Sullivan O."/>
            <person name="Ritari J."/>
            <person name="Douillard F.P."/>
            <person name="Paul Ross R."/>
            <person name="Yang R."/>
            <person name="Briner A.E."/>
            <person name="Felis G.E."/>
            <person name="de Vos W.M."/>
            <person name="Barrangou R."/>
            <person name="Klaenhammer T.R."/>
            <person name="Caufield P.W."/>
            <person name="Cui Y."/>
            <person name="Zhang H."/>
            <person name="O'Toole P.W."/>
        </authorList>
    </citation>
    <scope>NUCLEOTIDE SEQUENCE [LARGE SCALE GENOMIC DNA]</scope>
    <source>
        <strain evidence="1 2">JCM 15951</strain>
    </source>
</reference>
<dbReference type="PANTHER" id="PTHR10000">
    <property type="entry name" value="PHOSPHOSERINE PHOSPHATASE"/>
    <property type="match status" value="1"/>
</dbReference>
<dbReference type="SFLD" id="SFLDG01140">
    <property type="entry name" value="C2.B:_Phosphomannomutase_and_P"/>
    <property type="match status" value="1"/>
</dbReference>
<dbReference type="InterPro" id="IPR006379">
    <property type="entry name" value="HAD-SF_hydro_IIB"/>
</dbReference>
<dbReference type="Proteomes" id="UP000050964">
    <property type="component" value="Unassembled WGS sequence"/>
</dbReference>
<dbReference type="PRINTS" id="PR00119">
    <property type="entry name" value="CATATPASE"/>
</dbReference>
<protein>
    <submittedName>
        <fullName evidence="1">Haloacid dehalogenase family hydrolase</fullName>
    </submittedName>
</protein>
<dbReference type="InterPro" id="IPR000150">
    <property type="entry name" value="Cof"/>
</dbReference>
<dbReference type="NCBIfam" id="TIGR01484">
    <property type="entry name" value="HAD-SF-IIB"/>
    <property type="match status" value="1"/>
</dbReference>
<dbReference type="Pfam" id="PF08282">
    <property type="entry name" value="Hydrolase_3"/>
    <property type="match status" value="1"/>
</dbReference>
<dbReference type="SUPFAM" id="SSF56784">
    <property type="entry name" value="HAD-like"/>
    <property type="match status" value="1"/>
</dbReference>
<evidence type="ECO:0000313" key="1">
    <source>
        <dbReference type="EMBL" id="KRK44286.1"/>
    </source>
</evidence>
<dbReference type="InterPro" id="IPR023214">
    <property type="entry name" value="HAD_sf"/>
</dbReference>
<dbReference type="RefSeq" id="WP_235526710.1">
    <property type="nucleotide sequence ID" value="NZ_AZDB01000002.1"/>
</dbReference>
<gene>
    <name evidence="1" type="ORF">FD26_GL000642</name>
</gene>
<dbReference type="PANTHER" id="PTHR10000:SF25">
    <property type="entry name" value="PHOSPHATASE YKRA-RELATED"/>
    <property type="match status" value="1"/>
</dbReference>
<dbReference type="EMBL" id="AZDB01000002">
    <property type="protein sequence ID" value="KRK44286.1"/>
    <property type="molecule type" value="Genomic_DNA"/>
</dbReference>
<keyword evidence="1" id="KW-0378">Hydrolase</keyword>
<name>A0A837RLD1_9LACO</name>
<dbReference type="GO" id="GO:0016791">
    <property type="term" value="F:phosphatase activity"/>
    <property type="evidence" value="ECO:0007669"/>
    <property type="project" value="UniProtKB-ARBA"/>
</dbReference>
<organism evidence="1 2">
    <name type="scientific">Companilactobacillus crustorum JCM 15951</name>
    <dbReference type="NCBI Taxonomy" id="1423737"/>
    <lineage>
        <taxon>Bacteria</taxon>
        <taxon>Bacillati</taxon>
        <taxon>Bacillota</taxon>
        <taxon>Bacilli</taxon>
        <taxon>Lactobacillales</taxon>
        <taxon>Lactobacillaceae</taxon>
        <taxon>Companilactobacillus</taxon>
    </lineage>
</organism>
<dbReference type="Gene3D" id="3.40.50.1000">
    <property type="entry name" value="HAD superfamily/HAD-like"/>
    <property type="match status" value="1"/>
</dbReference>
<dbReference type="PROSITE" id="PS01229">
    <property type="entry name" value="COF_2"/>
    <property type="match status" value="1"/>
</dbReference>
<dbReference type="Gene3D" id="3.30.1240.10">
    <property type="match status" value="1"/>
</dbReference>